<dbReference type="PROSITE" id="PS00455">
    <property type="entry name" value="AMP_BINDING"/>
    <property type="match status" value="1"/>
</dbReference>
<dbReference type="Proteomes" id="UP000037505">
    <property type="component" value="Unassembled WGS sequence"/>
</dbReference>
<dbReference type="PANTHER" id="PTHR42738:SF17">
    <property type="entry name" value="HYDROXYMETHYLGLUTARYL-COA LYASE"/>
    <property type="match status" value="1"/>
</dbReference>
<protein>
    <recommendedName>
        <fullName evidence="3">hydroxymethylglutaryl-CoA lyase</fullName>
        <ecNumber evidence="3">4.1.3.4</ecNumber>
    </recommendedName>
</protein>
<dbReference type="PANTHER" id="PTHR42738">
    <property type="entry name" value="HYDROXYMETHYLGLUTARYL-COA LYASE"/>
    <property type="match status" value="1"/>
</dbReference>
<dbReference type="InterPro" id="IPR025110">
    <property type="entry name" value="AMP-bd_C"/>
</dbReference>
<dbReference type="STRING" id="1509407.A0A0L1ILZ1"/>
<dbReference type="GeneID" id="26812787"/>
<dbReference type="SUPFAM" id="SSF51569">
    <property type="entry name" value="Aldolase"/>
    <property type="match status" value="1"/>
</dbReference>
<keyword evidence="4" id="KW-0479">Metal-binding</keyword>
<dbReference type="GO" id="GO:0046872">
    <property type="term" value="F:metal ion binding"/>
    <property type="evidence" value="ECO:0007669"/>
    <property type="project" value="UniProtKB-KW"/>
</dbReference>
<evidence type="ECO:0000256" key="3">
    <source>
        <dbReference type="ARBA" id="ARBA00012910"/>
    </source>
</evidence>
<dbReference type="InterPro" id="IPR045851">
    <property type="entry name" value="AMP-bd_C_sf"/>
</dbReference>
<dbReference type="AlphaFoldDB" id="A0A0L1ILZ1"/>
<dbReference type="InterPro" id="IPR001753">
    <property type="entry name" value="Enoyl-CoA_hydra/iso"/>
</dbReference>
<evidence type="ECO:0000256" key="2">
    <source>
        <dbReference type="ARBA" id="ARBA00009405"/>
    </source>
</evidence>
<evidence type="ECO:0000256" key="1">
    <source>
        <dbReference type="ARBA" id="ARBA00005143"/>
    </source>
</evidence>
<dbReference type="Gene3D" id="3.30.300.30">
    <property type="match status" value="1"/>
</dbReference>
<dbReference type="InterPro" id="IPR000873">
    <property type="entry name" value="AMP-dep_synth/lig_dom"/>
</dbReference>
<sequence length="1178" mass="127540">MAAQLSLVHGPKEPELLINTTLCDLIHEQAGRYGDRAAVIVPWQSVRLSYRDLATRSKAVAKALLETGLQHGDGIGIMDGNSSEYVEVFMGAARIGCPVVVLNNTYTPEELKNAVHRSCCTLVFIAPSIGSRSLAGHIGVLRGHQDRNPELPKLRGVVCLRGDVGGARGVLLESYAQFTVRGSTVHDGDALLAQAERGLAPEDVLNLQFTSGTTGSPKAAMLTNINIINNARFVGNAMRLTPEDVICCGPPLFHCFGLVMGLLASFCYGSSILFPSDHFRASSIVDAVMTEDATVILGVPTMFVAELEVIAKTGQRPRRLRTGLASGSAVSQNLMHQLRELMGCDKMLIAYGMTETSPVNFITSLDDPEDKRTATIGRVMPHTAVKVIDQNGRIVPRGQRGELCISGYALQKGYFRNEEKTREVMRRDENGVLWMHTGDEVMLDEQGYGHITGRIKDIIIRGGENIFPREIEDQLMSHPSISEASVIGIKDERYGEVVGCVLKAAVGCQRISDPEVKQWVSDRLGRHKTPHHVFWLGERGMGDDFPKTGSGKHQKHLLREIVNRLVKERHIGARLMDESKTMSSATPSVRIVEVGPRDGLQNIRDPVDTTTKLELISRLRATGLQTIELTSVVSPRAIPQLADCRQVMQNPMIQQLLRTSDLRLPILVPNLKGFQIAVQHGVREVAVFVSATEGFSRANINGTVEEGLARAKQVASAAVNANIAVRGYVSCIFADPYDGPTPTSSVLLCARTLLEAGCYEVSLGDTLGVGTPLEVRRLVTYLKDNDIPLEQLAGHFHDTYGGAVANVWEAYKCGVRVFDSSVAGLGGCPFAPGAKGNVASEDLVYMFQKSGVDTGVDLLKLAETGAWISERLTKSNSSRAGPALIVKHKLTQQSANATNLQWMVVGETEGLLLSRSGVNLKITLNRPKNGNALSAALTDELTTVIKNANADPSITRIVLTGSGKFFCTGMNLAKGSTPVAQGGSTSDTQYDRLVNLLEAIDQSPKVTIACLNGPAFGGGVGLAFACDMRLAAKATTMTLSEVKLGLCPATISKYVIREWGIPFAREAMLSARSVTAAELKTRGLVMELAEDAEQLSMMLDGFLTRLKIASSAASRMSKDLVRLAWVHGGKDEQARGVKELFDEMMKPGADGSYGVNKFQAKHPVDWDAYHLQRSKARL</sequence>
<dbReference type="OrthoDB" id="10253869at2759"/>
<dbReference type="InterPro" id="IPR000891">
    <property type="entry name" value="PYR_CT"/>
</dbReference>
<keyword evidence="9" id="KW-1185">Reference proteome</keyword>
<dbReference type="SUPFAM" id="SSF52096">
    <property type="entry name" value="ClpP/crotonase"/>
    <property type="match status" value="1"/>
</dbReference>
<comment type="similarity">
    <text evidence="2">Belongs to the HMG-CoA lyase family.</text>
</comment>
<accession>A0A0L1ILZ1</accession>
<comment type="pathway">
    <text evidence="1">Metabolic intermediate metabolism; (S)-3-hydroxy-3-methylglutaryl-CoA degradation; acetoacetate from (S)-3-hydroxy-3-methylglutaryl-CoA: step 1/1.</text>
</comment>
<gene>
    <name evidence="8" type="ORF">ANOM_010983</name>
</gene>
<dbReference type="CDD" id="cd06558">
    <property type="entry name" value="crotonase-like"/>
    <property type="match status" value="1"/>
</dbReference>
<dbReference type="InterPro" id="IPR013785">
    <property type="entry name" value="Aldolase_TIM"/>
</dbReference>
<dbReference type="GO" id="GO:0046951">
    <property type="term" value="P:ketone body biosynthetic process"/>
    <property type="evidence" value="ECO:0007669"/>
    <property type="project" value="TreeGrafter"/>
</dbReference>
<evidence type="ECO:0000256" key="6">
    <source>
        <dbReference type="ARBA" id="ARBA00049877"/>
    </source>
</evidence>
<comment type="caution">
    <text evidence="8">The sequence shown here is derived from an EMBL/GenBank/DDBJ whole genome shotgun (WGS) entry which is preliminary data.</text>
</comment>
<dbReference type="Gene3D" id="3.90.226.10">
    <property type="entry name" value="2-enoyl-CoA Hydratase, Chain A, domain 1"/>
    <property type="match status" value="1"/>
</dbReference>
<comment type="catalytic activity">
    <reaction evidence="6">
        <text>(3S)-3-hydroxy-3-methylglutaryl-CoA = acetoacetate + acetyl-CoA</text>
        <dbReference type="Rhea" id="RHEA:24404"/>
        <dbReference type="ChEBI" id="CHEBI:13705"/>
        <dbReference type="ChEBI" id="CHEBI:43074"/>
        <dbReference type="ChEBI" id="CHEBI:57288"/>
        <dbReference type="EC" id="4.1.3.4"/>
    </reaction>
</comment>
<feature type="domain" description="Pyruvate carboxyltransferase" evidence="7">
    <location>
        <begin position="589"/>
        <end position="862"/>
    </location>
</feature>
<proteinExistence type="inferred from homology"/>
<dbReference type="Pfam" id="PF00378">
    <property type="entry name" value="ECH_1"/>
    <property type="match status" value="1"/>
</dbReference>
<dbReference type="EC" id="4.1.3.4" evidence="3"/>
<dbReference type="InterPro" id="IPR029045">
    <property type="entry name" value="ClpP/crotonase-like_dom_sf"/>
</dbReference>
<dbReference type="FunFam" id="3.20.20.70:FF:000201">
    <property type="entry name" value="Hydroxymethylglutaryl-CoA lyase"/>
    <property type="match status" value="1"/>
</dbReference>
<dbReference type="RefSeq" id="XP_015401507.1">
    <property type="nucleotide sequence ID" value="XM_015556239.1"/>
</dbReference>
<dbReference type="Gene3D" id="3.40.50.12780">
    <property type="entry name" value="N-terminal domain of ligase-like"/>
    <property type="match status" value="1"/>
</dbReference>
<dbReference type="Pfam" id="PF13193">
    <property type="entry name" value="AMP-binding_C"/>
    <property type="match status" value="1"/>
</dbReference>
<dbReference type="GO" id="GO:0006552">
    <property type="term" value="P:L-leucine catabolic process"/>
    <property type="evidence" value="ECO:0007669"/>
    <property type="project" value="TreeGrafter"/>
</dbReference>
<dbReference type="InterPro" id="IPR020845">
    <property type="entry name" value="AMP-binding_CS"/>
</dbReference>
<organism evidence="8 9">
    <name type="scientific">Aspergillus nomiae NRRL (strain ATCC 15546 / NRRL 13137 / CBS 260.88 / M93)</name>
    <dbReference type="NCBI Taxonomy" id="1509407"/>
    <lineage>
        <taxon>Eukaryota</taxon>
        <taxon>Fungi</taxon>
        <taxon>Dikarya</taxon>
        <taxon>Ascomycota</taxon>
        <taxon>Pezizomycotina</taxon>
        <taxon>Eurotiomycetes</taxon>
        <taxon>Eurotiomycetidae</taxon>
        <taxon>Eurotiales</taxon>
        <taxon>Aspergillaceae</taxon>
        <taxon>Aspergillus</taxon>
        <taxon>Aspergillus subgen. Circumdati</taxon>
    </lineage>
</organism>
<evidence type="ECO:0000313" key="9">
    <source>
        <dbReference type="Proteomes" id="UP000037505"/>
    </source>
</evidence>
<dbReference type="Gene3D" id="3.20.20.70">
    <property type="entry name" value="Aldolase class I"/>
    <property type="match status" value="1"/>
</dbReference>
<dbReference type="NCBIfam" id="NF004283">
    <property type="entry name" value="PRK05692.1"/>
    <property type="match status" value="1"/>
</dbReference>
<dbReference type="Pfam" id="PF00501">
    <property type="entry name" value="AMP-binding"/>
    <property type="match status" value="1"/>
</dbReference>
<name>A0A0L1ILZ1_ASPN3</name>
<evidence type="ECO:0000256" key="5">
    <source>
        <dbReference type="ARBA" id="ARBA00023239"/>
    </source>
</evidence>
<dbReference type="EMBL" id="JNOM01000577">
    <property type="protein sequence ID" value="KNG80584.1"/>
    <property type="molecule type" value="Genomic_DNA"/>
</dbReference>
<evidence type="ECO:0000259" key="7">
    <source>
        <dbReference type="PROSITE" id="PS50991"/>
    </source>
</evidence>
<dbReference type="InterPro" id="IPR043594">
    <property type="entry name" value="HMGL"/>
</dbReference>
<dbReference type="PROSITE" id="PS50991">
    <property type="entry name" value="PYR_CT"/>
    <property type="match status" value="1"/>
</dbReference>
<evidence type="ECO:0000256" key="4">
    <source>
        <dbReference type="ARBA" id="ARBA00022723"/>
    </source>
</evidence>
<evidence type="ECO:0000313" key="8">
    <source>
        <dbReference type="EMBL" id="KNG80584.1"/>
    </source>
</evidence>
<dbReference type="CDD" id="cd07938">
    <property type="entry name" value="DRE_TIM_HMGL"/>
    <property type="match status" value="1"/>
</dbReference>
<dbReference type="GO" id="GO:0004419">
    <property type="term" value="F:hydroxymethylglutaryl-CoA lyase activity"/>
    <property type="evidence" value="ECO:0007669"/>
    <property type="project" value="UniProtKB-EC"/>
</dbReference>
<dbReference type="SUPFAM" id="SSF56801">
    <property type="entry name" value="Acetyl-CoA synthetase-like"/>
    <property type="match status" value="1"/>
</dbReference>
<dbReference type="InterPro" id="IPR042099">
    <property type="entry name" value="ANL_N_sf"/>
</dbReference>
<keyword evidence="5" id="KW-0456">Lyase</keyword>
<reference evidence="8 9" key="1">
    <citation type="submission" date="2014-06" db="EMBL/GenBank/DDBJ databases">
        <title>The Genome of the Aflatoxigenic Filamentous Fungus Aspergillus nomius.</title>
        <authorList>
            <person name="Moore M.G."/>
            <person name="Shannon B.M."/>
            <person name="Brian M.M."/>
        </authorList>
    </citation>
    <scope>NUCLEOTIDE SEQUENCE [LARGE SCALE GENOMIC DNA]</scope>
    <source>
        <strain evidence="8 9">NRRL 13137</strain>
    </source>
</reference>
<dbReference type="Pfam" id="PF00682">
    <property type="entry name" value="HMGL-like"/>
    <property type="match status" value="1"/>
</dbReference>